<dbReference type="InterPro" id="IPR036390">
    <property type="entry name" value="WH_DNA-bd_sf"/>
</dbReference>
<dbReference type="RefSeq" id="WP_345630077.1">
    <property type="nucleotide sequence ID" value="NZ_BAABJQ010000007.1"/>
</dbReference>
<evidence type="ECO:0000256" key="3">
    <source>
        <dbReference type="ARBA" id="ARBA00023163"/>
    </source>
</evidence>
<dbReference type="SMART" id="SM00418">
    <property type="entry name" value="HTH_ARSR"/>
    <property type="match status" value="1"/>
</dbReference>
<proteinExistence type="predicted"/>
<evidence type="ECO:0000259" key="5">
    <source>
        <dbReference type="PROSITE" id="PS50987"/>
    </source>
</evidence>
<dbReference type="PANTHER" id="PTHR43132:SF8">
    <property type="entry name" value="HTH-TYPE TRANSCRIPTIONAL REGULATOR KMTR"/>
    <property type="match status" value="1"/>
</dbReference>
<reference evidence="7" key="1">
    <citation type="journal article" date="2019" name="Int. J. Syst. Evol. Microbiol.">
        <title>The Global Catalogue of Microorganisms (GCM) 10K type strain sequencing project: providing services to taxonomists for standard genome sequencing and annotation.</title>
        <authorList>
            <consortium name="The Broad Institute Genomics Platform"/>
            <consortium name="The Broad Institute Genome Sequencing Center for Infectious Disease"/>
            <person name="Wu L."/>
            <person name="Ma J."/>
        </authorList>
    </citation>
    <scope>NUCLEOTIDE SEQUENCE [LARGE SCALE GENOMIC DNA]</scope>
    <source>
        <strain evidence="7">JCM 18304</strain>
    </source>
</reference>
<keyword evidence="3" id="KW-0804">Transcription</keyword>
<keyword evidence="7" id="KW-1185">Reference proteome</keyword>
<evidence type="ECO:0000256" key="2">
    <source>
        <dbReference type="ARBA" id="ARBA00023125"/>
    </source>
</evidence>
<organism evidence="6 7">
    <name type="scientific">Rugosimonospora acidiphila</name>
    <dbReference type="NCBI Taxonomy" id="556531"/>
    <lineage>
        <taxon>Bacteria</taxon>
        <taxon>Bacillati</taxon>
        <taxon>Actinomycetota</taxon>
        <taxon>Actinomycetes</taxon>
        <taxon>Micromonosporales</taxon>
        <taxon>Micromonosporaceae</taxon>
        <taxon>Rugosimonospora</taxon>
    </lineage>
</organism>
<dbReference type="PRINTS" id="PR00778">
    <property type="entry name" value="HTHARSR"/>
</dbReference>
<evidence type="ECO:0000256" key="1">
    <source>
        <dbReference type="ARBA" id="ARBA00023015"/>
    </source>
</evidence>
<sequence length="151" mass="16595">MHKTLADFEMPNDEQVHLAAETFRLLADPTRLKILWALLQGESNVACLAELAGAAPAAVSQHLAKLRMSRLVRGRREGTFVYYSAEDTHVRGLLAQALHHADHLERDLPDPHATDTSAPHLDDETEPATEPAPARRVNKPAKARGTSARRG</sequence>
<dbReference type="CDD" id="cd00090">
    <property type="entry name" value="HTH_ARSR"/>
    <property type="match status" value="1"/>
</dbReference>
<dbReference type="InterPro" id="IPR001845">
    <property type="entry name" value="HTH_ArsR_DNA-bd_dom"/>
</dbReference>
<protein>
    <recommendedName>
        <fullName evidence="5">HTH arsR-type domain-containing protein</fullName>
    </recommendedName>
</protein>
<keyword evidence="1" id="KW-0805">Transcription regulation</keyword>
<comment type="caution">
    <text evidence="6">The sequence shown here is derived from an EMBL/GenBank/DDBJ whole genome shotgun (WGS) entry which is preliminary data.</text>
</comment>
<evidence type="ECO:0000256" key="4">
    <source>
        <dbReference type="SAM" id="MobiDB-lite"/>
    </source>
</evidence>
<feature type="compositionally biased region" description="Basic and acidic residues" evidence="4">
    <location>
        <begin position="103"/>
        <end position="113"/>
    </location>
</feature>
<dbReference type="PANTHER" id="PTHR43132">
    <property type="entry name" value="ARSENICAL RESISTANCE OPERON REPRESSOR ARSR-RELATED"/>
    <property type="match status" value="1"/>
</dbReference>
<dbReference type="InterPro" id="IPR011991">
    <property type="entry name" value="ArsR-like_HTH"/>
</dbReference>
<evidence type="ECO:0000313" key="6">
    <source>
        <dbReference type="EMBL" id="GAA5185755.1"/>
    </source>
</evidence>
<dbReference type="EMBL" id="BAABJQ010000007">
    <property type="protein sequence ID" value="GAA5185755.1"/>
    <property type="molecule type" value="Genomic_DNA"/>
</dbReference>
<evidence type="ECO:0000313" key="7">
    <source>
        <dbReference type="Proteomes" id="UP001501570"/>
    </source>
</evidence>
<dbReference type="PROSITE" id="PS50987">
    <property type="entry name" value="HTH_ARSR_2"/>
    <property type="match status" value="1"/>
</dbReference>
<dbReference type="NCBIfam" id="NF033788">
    <property type="entry name" value="HTH_metalloreg"/>
    <property type="match status" value="1"/>
</dbReference>
<dbReference type="Gene3D" id="1.10.10.10">
    <property type="entry name" value="Winged helix-like DNA-binding domain superfamily/Winged helix DNA-binding domain"/>
    <property type="match status" value="1"/>
</dbReference>
<gene>
    <name evidence="6" type="ORF">GCM10023322_30480</name>
</gene>
<feature type="domain" description="HTH arsR-type" evidence="5">
    <location>
        <begin position="11"/>
        <end position="105"/>
    </location>
</feature>
<accession>A0ABP9RTM7</accession>
<feature type="region of interest" description="Disordered" evidence="4">
    <location>
        <begin position="103"/>
        <end position="151"/>
    </location>
</feature>
<dbReference type="Proteomes" id="UP001501570">
    <property type="component" value="Unassembled WGS sequence"/>
</dbReference>
<dbReference type="InterPro" id="IPR036388">
    <property type="entry name" value="WH-like_DNA-bd_sf"/>
</dbReference>
<name>A0ABP9RTM7_9ACTN</name>
<dbReference type="InterPro" id="IPR051011">
    <property type="entry name" value="Metal_resp_trans_reg"/>
</dbReference>
<dbReference type="SUPFAM" id="SSF46785">
    <property type="entry name" value="Winged helix' DNA-binding domain"/>
    <property type="match status" value="1"/>
</dbReference>
<keyword evidence="2" id="KW-0238">DNA-binding</keyword>
<dbReference type="Pfam" id="PF01022">
    <property type="entry name" value="HTH_5"/>
    <property type="match status" value="1"/>
</dbReference>
<feature type="compositionally biased region" description="Basic residues" evidence="4">
    <location>
        <begin position="136"/>
        <end position="151"/>
    </location>
</feature>